<evidence type="ECO:0000259" key="1">
    <source>
        <dbReference type="Pfam" id="PF09862"/>
    </source>
</evidence>
<dbReference type="InterPro" id="IPR053957">
    <property type="entry name" value="DUF2089_Zn_ribbon"/>
</dbReference>
<sequence>MEQVFISKCIKCGSDMFISEYKCPNCATTISGNFGYPNVLGLPDDMFNFMLIFLKNRGNFSDIERELGITYPTIRNRLDNLLKLLGLESKVKSVGISEILDKLERGEITAEEAERMIRERKKYE</sequence>
<dbReference type="InterPro" id="IPR018658">
    <property type="entry name" value="DUF2089"/>
</dbReference>
<comment type="caution">
    <text evidence="3">The sequence shown here is derived from an EMBL/GenBank/DDBJ whole genome shotgun (WGS) entry which is preliminary data.</text>
</comment>
<dbReference type="EMBL" id="DTLI01000214">
    <property type="protein sequence ID" value="HHS52970.1"/>
    <property type="molecule type" value="Genomic_DNA"/>
</dbReference>
<evidence type="ECO:0000259" key="2">
    <source>
        <dbReference type="Pfam" id="PF22747"/>
    </source>
</evidence>
<protein>
    <submittedName>
        <fullName evidence="3">DUF2089 family protein</fullName>
    </submittedName>
</protein>
<accession>A0A7C6AA16</accession>
<evidence type="ECO:0000313" key="3">
    <source>
        <dbReference type="EMBL" id="HHS52970.1"/>
    </source>
</evidence>
<dbReference type="Pfam" id="PF22747">
    <property type="entry name" value="Zn_ribbon_DUF2089"/>
    <property type="match status" value="1"/>
</dbReference>
<feature type="domain" description="DUF2089" evidence="2">
    <location>
        <begin position="12"/>
        <end position="34"/>
    </location>
</feature>
<organism evidence="3">
    <name type="scientific">candidate division WOR-3 bacterium</name>
    <dbReference type="NCBI Taxonomy" id="2052148"/>
    <lineage>
        <taxon>Bacteria</taxon>
        <taxon>Bacteria division WOR-3</taxon>
    </lineage>
</organism>
<dbReference type="AlphaFoldDB" id="A0A7C6AA16"/>
<dbReference type="Pfam" id="PF09862">
    <property type="entry name" value="DUF2089"/>
    <property type="match status" value="1"/>
</dbReference>
<proteinExistence type="predicted"/>
<feature type="domain" description="DUF2089" evidence="1">
    <location>
        <begin position="42"/>
        <end position="88"/>
    </location>
</feature>
<gene>
    <name evidence="3" type="ORF">ENW73_08985</name>
</gene>
<name>A0A7C6AA16_UNCW3</name>
<reference evidence="3" key="1">
    <citation type="journal article" date="2020" name="mSystems">
        <title>Genome- and Community-Level Interaction Insights into Carbon Utilization and Element Cycling Functions of Hydrothermarchaeota in Hydrothermal Sediment.</title>
        <authorList>
            <person name="Zhou Z."/>
            <person name="Liu Y."/>
            <person name="Xu W."/>
            <person name="Pan J."/>
            <person name="Luo Z.H."/>
            <person name="Li M."/>
        </authorList>
    </citation>
    <scope>NUCLEOTIDE SEQUENCE [LARGE SCALE GENOMIC DNA]</scope>
    <source>
        <strain evidence="3">SpSt-876</strain>
    </source>
</reference>